<evidence type="ECO:0000313" key="9">
    <source>
        <dbReference type="Proteomes" id="UP000009875"/>
    </source>
</evidence>
<evidence type="ECO:0000256" key="5">
    <source>
        <dbReference type="ARBA" id="ARBA00022840"/>
    </source>
</evidence>
<dbReference type="EMBL" id="AGXA01000005">
    <property type="protein sequence ID" value="EKU94083.1"/>
    <property type="molecule type" value="Genomic_DNA"/>
</dbReference>
<dbReference type="PANTHER" id="PTHR42788:SF7">
    <property type="entry name" value="NITRATE ABC TRANSPORTER ATP-BINDING PROTEIN"/>
    <property type="match status" value="1"/>
</dbReference>
<evidence type="ECO:0000256" key="4">
    <source>
        <dbReference type="ARBA" id="ARBA00022741"/>
    </source>
</evidence>
<evidence type="ECO:0000313" key="8">
    <source>
        <dbReference type="EMBL" id="EKU94083.1"/>
    </source>
</evidence>
<dbReference type="PROSITE" id="PS50893">
    <property type="entry name" value="ABC_TRANSPORTER_2"/>
    <property type="match status" value="1"/>
</dbReference>
<proteinExistence type="predicted"/>
<evidence type="ECO:0000256" key="6">
    <source>
        <dbReference type="ARBA" id="ARBA00023136"/>
    </source>
</evidence>
<keyword evidence="5" id="KW-0067">ATP-binding</keyword>
<dbReference type="InterPro" id="IPR003593">
    <property type="entry name" value="AAA+_ATPase"/>
</dbReference>
<dbReference type="Proteomes" id="UP000009875">
    <property type="component" value="Unassembled WGS sequence"/>
</dbReference>
<sequence>MTERLLHLSNIKKTFNPGTLDEKQVLKGLNLTIHKGDFISVIGGNGAGKSTLLNVISGATKPDSGQIQMEGKDITRTGEVNRAKDIARVFQNPSLGTAPRMTIAENLAIAMKRGERRLFGRSLTSTNKAYFKKLLASLDLGLEDRLDDSLDLLSGGQRQSISLLMATIKKPKLLLLDEHTSALDPKAAGKVMALTDQAIKEDQITSLMITHNMRQAIDYGNRLIMLHQGQIILDMKGQAKDELTVDKVLDLFQNQTLDQEVTDSLFLSD</sequence>
<dbReference type="InterPro" id="IPR050166">
    <property type="entry name" value="ABC_transporter_ATP-bind"/>
</dbReference>
<dbReference type="GO" id="GO:0005886">
    <property type="term" value="C:plasma membrane"/>
    <property type="evidence" value="ECO:0007669"/>
    <property type="project" value="UniProtKB-SubCell"/>
</dbReference>
<dbReference type="HOGENOM" id="CLU_000604_1_22_9"/>
<feature type="domain" description="ABC transporter" evidence="7">
    <location>
        <begin position="6"/>
        <end position="253"/>
    </location>
</feature>
<dbReference type="InterPro" id="IPR003439">
    <property type="entry name" value="ABC_transporter-like_ATP-bd"/>
</dbReference>
<dbReference type="PATRIC" id="fig|883081.3.peg.397"/>
<dbReference type="GO" id="GO:0016887">
    <property type="term" value="F:ATP hydrolysis activity"/>
    <property type="evidence" value="ECO:0007669"/>
    <property type="project" value="InterPro"/>
</dbReference>
<dbReference type="AlphaFoldDB" id="K9EBN2"/>
<dbReference type="RefSeq" id="WP_003776822.1">
    <property type="nucleotide sequence ID" value="NZ_JH992957.1"/>
</dbReference>
<keyword evidence="3" id="KW-1003">Cell membrane</keyword>
<keyword evidence="9" id="KW-1185">Reference proteome</keyword>
<dbReference type="PANTHER" id="PTHR42788">
    <property type="entry name" value="TAURINE IMPORT ATP-BINDING PROTEIN-RELATED"/>
    <property type="match status" value="1"/>
</dbReference>
<dbReference type="OrthoDB" id="9776369at2"/>
<keyword evidence="2" id="KW-0813">Transport</keyword>
<dbReference type="SMART" id="SM00382">
    <property type="entry name" value="AAA"/>
    <property type="match status" value="1"/>
</dbReference>
<dbReference type="Pfam" id="PF00005">
    <property type="entry name" value="ABC_tran"/>
    <property type="match status" value="1"/>
</dbReference>
<keyword evidence="4" id="KW-0547">Nucleotide-binding</keyword>
<comment type="caution">
    <text evidence="8">The sequence shown here is derived from an EMBL/GenBank/DDBJ whole genome shotgun (WGS) entry which is preliminary data.</text>
</comment>
<evidence type="ECO:0000256" key="2">
    <source>
        <dbReference type="ARBA" id="ARBA00022448"/>
    </source>
</evidence>
<protein>
    <recommendedName>
        <fullName evidence="7">ABC transporter domain-containing protein</fullName>
    </recommendedName>
</protein>
<gene>
    <name evidence="8" type="ORF">HMPREF9698_00395</name>
</gene>
<dbReference type="SUPFAM" id="SSF52540">
    <property type="entry name" value="P-loop containing nucleoside triphosphate hydrolases"/>
    <property type="match status" value="1"/>
</dbReference>
<name>K9EBN2_9LACT</name>
<dbReference type="GO" id="GO:0005524">
    <property type="term" value="F:ATP binding"/>
    <property type="evidence" value="ECO:0007669"/>
    <property type="project" value="UniProtKB-KW"/>
</dbReference>
<dbReference type="Gene3D" id="3.40.50.300">
    <property type="entry name" value="P-loop containing nucleotide triphosphate hydrolases"/>
    <property type="match status" value="1"/>
</dbReference>
<dbReference type="eggNOG" id="COG1101">
    <property type="taxonomic scope" value="Bacteria"/>
</dbReference>
<accession>K9EBN2</accession>
<dbReference type="STRING" id="883081.HMPREF9698_00395"/>
<dbReference type="InterPro" id="IPR027417">
    <property type="entry name" value="P-loop_NTPase"/>
</dbReference>
<keyword evidence="6" id="KW-0472">Membrane</keyword>
<reference evidence="8 9" key="1">
    <citation type="submission" date="2012-09" db="EMBL/GenBank/DDBJ databases">
        <title>The Genome Sequence of Alloiococcus otitis ATCC 51267.</title>
        <authorList>
            <consortium name="The Broad Institute Genome Sequencing Platform"/>
            <person name="Earl A."/>
            <person name="Ward D."/>
            <person name="Feldgarden M."/>
            <person name="Gevers D."/>
            <person name="Huys G."/>
            <person name="Walker B."/>
            <person name="Young S.K."/>
            <person name="Zeng Q."/>
            <person name="Gargeya S."/>
            <person name="Fitzgerald M."/>
            <person name="Haas B."/>
            <person name="Abouelleil A."/>
            <person name="Alvarado L."/>
            <person name="Arachchi H.M."/>
            <person name="Berlin A.M."/>
            <person name="Chapman S.B."/>
            <person name="Goldberg J."/>
            <person name="Griggs A."/>
            <person name="Gujja S."/>
            <person name="Hansen M."/>
            <person name="Howarth C."/>
            <person name="Imamovic A."/>
            <person name="Larimer J."/>
            <person name="McCowen C."/>
            <person name="Montmayeur A."/>
            <person name="Murphy C."/>
            <person name="Neiman D."/>
            <person name="Pearson M."/>
            <person name="Priest M."/>
            <person name="Roberts A."/>
            <person name="Saif S."/>
            <person name="Shea T."/>
            <person name="Sisk P."/>
            <person name="Sykes S."/>
            <person name="Wortman J."/>
            <person name="Nusbaum C."/>
            <person name="Birren B."/>
        </authorList>
    </citation>
    <scope>NUCLEOTIDE SEQUENCE [LARGE SCALE GENOMIC DNA]</scope>
    <source>
        <strain evidence="8 9">ATCC 51267</strain>
    </source>
</reference>
<organism evidence="8 9">
    <name type="scientific">Alloiococcus otitis ATCC 51267</name>
    <dbReference type="NCBI Taxonomy" id="883081"/>
    <lineage>
        <taxon>Bacteria</taxon>
        <taxon>Bacillati</taxon>
        <taxon>Bacillota</taxon>
        <taxon>Bacilli</taxon>
        <taxon>Lactobacillales</taxon>
        <taxon>Carnobacteriaceae</taxon>
        <taxon>Alloiococcus</taxon>
    </lineage>
</organism>
<evidence type="ECO:0000256" key="3">
    <source>
        <dbReference type="ARBA" id="ARBA00022475"/>
    </source>
</evidence>
<evidence type="ECO:0000256" key="1">
    <source>
        <dbReference type="ARBA" id="ARBA00004202"/>
    </source>
</evidence>
<evidence type="ECO:0000259" key="7">
    <source>
        <dbReference type="PROSITE" id="PS50893"/>
    </source>
</evidence>
<comment type="subcellular location">
    <subcellularLocation>
        <location evidence="1">Cell membrane</location>
        <topology evidence="1">Peripheral membrane protein</topology>
    </subcellularLocation>
</comment>